<dbReference type="AlphaFoldDB" id="A0A139A9Y9"/>
<keyword evidence="1" id="KW-0472">Membrane</keyword>
<protein>
    <submittedName>
        <fullName evidence="2">Uncharacterized protein</fullName>
    </submittedName>
</protein>
<proteinExistence type="predicted"/>
<keyword evidence="3" id="KW-1185">Reference proteome</keyword>
<evidence type="ECO:0000313" key="2">
    <source>
        <dbReference type="EMBL" id="KXS13499.1"/>
    </source>
</evidence>
<sequence>MTAQIRISAIAQRLRAGTKSGLSAVTNPNLTHGHGRSCHPHHMHSTIAASKAIRGKNLWFIGASALCLLVAPTVVAALEYLTENEAGSDFETQQNAGSSLDLRDSLLFRILNTFFPRTGLIHCAPAPTKHHPRSPVTPCTSAAVPISALALLRQVQDVFEEGFRRDINANTTDAKNVGRWEGGAKGHPPDLRTLGTLELPATFTNQLDYYYKESCLMSVRVPLPPSMDPVCLYPVRCSIDIPLFPVLSESEEKRVGESGQRKDVVGRCRAEGECELGCARVKLTKVEFRLFTDNEDLVWVWGK</sequence>
<reference evidence="2 3" key="1">
    <citation type="journal article" date="2015" name="Genome Biol. Evol.">
        <title>Phylogenomic analyses indicate that early fungi evolved digesting cell walls of algal ancestors of land plants.</title>
        <authorList>
            <person name="Chang Y."/>
            <person name="Wang S."/>
            <person name="Sekimoto S."/>
            <person name="Aerts A.L."/>
            <person name="Choi C."/>
            <person name="Clum A."/>
            <person name="LaButti K.M."/>
            <person name="Lindquist E.A."/>
            <person name="Yee Ngan C."/>
            <person name="Ohm R.A."/>
            <person name="Salamov A.A."/>
            <person name="Grigoriev I.V."/>
            <person name="Spatafora J.W."/>
            <person name="Berbee M.L."/>
        </authorList>
    </citation>
    <scope>NUCLEOTIDE SEQUENCE [LARGE SCALE GENOMIC DNA]</scope>
    <source>
        <strain evidence="2 3">JEL478</strain>
    </source>
</reference>
<dbReference type="Proteomes" id="UP000070544">
    <property type="component" value="Unassembled WGS sequence"/>
</dbReference>
<keyword evidence="1" id="KW-0812">Transmembrane</keyword>
<evidence type="ECO:0000313" key="3">
    <source>
        <dbReference type="Proteomes" id="UP000070544"/>
    </source>
</evidence>
<dbReference type="EMBL" id="KQ965777">
    <property type="protein sequence ID" value="KXS13499.1"/>
    <property type="molecule type" value="Genomic_DNA"/>
</dbReference>
<keyword evidence="1" id="KW-1133">Transmembrane helix</keyword>
<feature type="transmembrane region" description="Helical" evidence="1">
    <location>
        <begin position="58"/>
        <end position="78"/>
    </location>
</feature>
<accession>A0A139A9Y9</accession>
<organism evidence="2 3">
    <name type="scientific">Gonapodya prolifera (strain JEL478)</name>
    <name type="common">Monoblepharis prolifera</name>
    <dbReference type="NCBI Taxonomy" id="1344416"/>
    <lineage>
        <taxon>Eukaryota</taxon>
        <taxon>Fungi</taxon>
        <taxon>Fungi incertae sedis</taxon>
        <taxon>Chytridiomycota</taxon>
        <taxon>Chytridiomycota incertae sedis</taxon>
        <taxon>Monoblepharidomycetes</taxon>
        <taxon>Monoblepharidales</taxon>
        <taxon>Gonapodyaceae</taxon>
        <taxon>Gonapodya</taxon>
    </lineage>
</organism>
<gene>
    <name evidence="2" type="ORF">M427DRAFT_58555</name>
</gene>
<name>A0A139A9Y9_GONPJ</name>
<dbReference type="OrthoDB" id="2114258at2759"/>
<evidence type="ECO:0000256" key="1">
    <source>
        <dbReference type="SAM" id="Phobius"/>
    </source>
</evidence>